<dbReference type="SUPFAM" id="SSF161098">
    <property type="entry name" value="MetI-like"/>
    <property type="match status" value="1"/>
</dbReference>
<evidence type="ECO:0000256" key="3">
    <source>
        <dbReference type="ARBA" id="ARBA00022475"/>
    </source>
</evidence>
<comment type="subcellular location">
    <subcellularLocation>
        <location evidence="1 7">Cell membrane</location>
        <topology evidence="1 7">Multi-pass membrane protein</topology>
    </subcellularLocation>
</comment>
<protein>
    <submittedName>
        <fullName evidence="9">ABC transporter permease subunit</fullName>
    </submittedName>
</protein>
<dbReference type="EMBL" id="JBAKBE010000010">
    <property type="protein sequence ID" value="MEH0097871.1"/>
    <property type="molecule type" value="Genomic_DNA"/>
</dbReference>
<evidence type="ECO:0000313" key="10">
    <source>
        <dbReference type="Proteomes" id="UP001380822"/>
    </source>
</evidence>
<evidence type="ECO:0000256" key="4">
    <source>
        <dbReference type="ARBA" id="ARBA00022692"/>
    </source>
</evidence>
<feature type="transmembrane region" description="Helical" evidence="7">
    <location>
        <begin position="118"/>
        <end position="143"/>
    </location>
</feature>
<feature type="domain" description="ABC transmembrane type-1" evidence="8">
    <location>
        <begin position="54"/>
        <end position="238"/>
    </location>
</feature>
<dbReference type="RefSeq" id="WP_334252533.1">
    <property type="nucleotide sequence ID" value="NZ_JBAKBE010000010.1"/>
</dbReference>
<sequence length="244" mass="25869">MTRQLGFLAGLAALVLLWSLAARETLPAVLPGPLAVLEALCSLFADTGFWRDAFLPSLARAAAGLALALAAGVPLGLLAWRWGLVSAFLGPLRLLLMGIPAPILAILCILWFDGGTVTVVLTVSVLLLPVFQIAVAEGMSAIDPELAEMARVFQVPLLPRLRQIILPAVWTAFGPALRVATANALRVTLLTELLSGAEGLGAAVQRAQSWLQTDRLFALVVVILLLIGLAETLLSLLVNKRHQL</sequence>
<feature type="transmembrane region" description="Helical" evidence="7">
    <location>
        <begin position="58"/>
        <end position="80"/>
    </location>
</feature>
<evidence type="ECO:0000256" key="1">
    <source>
        <dbReference type="ARBA" id="ARBA00004651"/>
    </source>
</evidence>
<dbReference type="Proteomes" id="UP001380822">
    <property type="component" value="Unassembled WGS sequence"/>
</dbReference>
<evidence type="ECO:0000256" key="6">
    <source>
        <dbReference type="ARBA" id="ARBA00023136"/>
    </source>
</evidence>
<dbReference type="Pfam" id="PF00528">
    <property type="entry name" value="BPD_transp_1"/>
    <property type="match status" value="1"/>
</dbReference>
<dbReference type="Gene3D" id="1.10.3720.10">
    <property type="entry name" value="MetI-like"/>
    <property type="match status" value="1"/>
</dbReference>
<organism evidence="9 10">
    <name type="scientific">Pannonibacter anstelovis</name>
    <dbReference type="NCBI Taxonomy" id="3121537"/>
    <lineage>
        <taxon>Bacteria</taxon>
        <taxon>Pseudomonadati</taxon>
        <taxon>Pseudomonadota</taxon>
        <taxon>Alphaproteobacteria</taxon>
        <taxon>Hyphomicrobiales</taxon>
        <taxon>Stappiaceae</taxon>
        <taxon>Pannonibacter</taxon>
    </lineage>
</organism>
<dbReference type="PANTHER" id="PTHR30151">
    <property type="entry name" value="ALKANE SULFONATE ABC TRANSPORTER-RELATED, MEMBRANE SUBUNIT"/>
    <property type="match status" value="1"/>
</dbReference>
<evidence type="ECO:0000256" key="7">
    <source>
        <dbReference type="RuleBase" id="RU363032"/>
    </source>
</evidence>
<dbReference type="PANTHER" id="PTHR30151:SF0">
    <property type="entry name" value="ABC TRANSPORTER PERMEASE PROTEIN MJ0413-RELATED"/>
    <property type="match status" value="1"/>
</dbReference>
<name>A0ABU7ZS71_9HYPH</name>
<keyword evidence="10" id="KW-1185">Reference proteome</keyword>
<evidence type="ECO:0000256" key="5">
    <source>
        <dbReference type="ARBA" id="ARBA00022989"/>
    </source>
</evidence>
<keyword evidence="6 7" id="KW-0472">Membrane</keyword>
<comment type="similarity">
    <text evidence="7">Belongs to the binding-protein-dependent transport system permease family.</text>
</comment>
<dbReference type="InterPro" id="IPR000515">
    <property type="entry name" value="MetI-like"/>
</dbReference>
<evidence type="ECO:0000256" key="2">
    <source>
        <dbReference type="ARBA" id="ARBA00022448"/>
    </source>
</evidence>
<feature type="transmembrane region" description="Helical" evidence="7">
    <location>
        <begin position="92"/>
        <end position="112"/>
    </location>
</feature>
<feature type="transmembrane region" description="Helical" evidence="7">
    <location>
        <begin position="216"/>
        <end position="238"/>
    </location>
</feature>
<keyword evidence="3" id="KW-1003">Cell membrane</keyword>
<dbReference type="CDD" id="cd06261">
    <property type="entry name" value="TM_PBP2"/>
    <property type="match status" value="1"/>
</dbReference>
<evidence type="ECO:0000259" key="8">
    <source>
        <dbReference type="PROSITE" id="PS50928"/>
    </source>
</evidence>
<proteinExistence type="inferred from homology"/>
<reference evidence="9 10" key="1">
    <citation type="submission" date="2024-02" db="EMBL/GenBank/DDBJ databases">
        <title>A new putative Pannonibacter species isolated from two cases of bloodstream infections in paediatric patients.</title>
        <authorList>
            <person name="Castellana S."/>
            <person name="De Laurentiis V."/>
            <person name="Grassi M."/>
            <person name="De Leonardis F."/>
            <person name="Mosca A."/>
            <person name="De Carlo C."/>
            <person name="Sparapano E."/>
            <person name="Ronga L."/>
            <person name="Santacroce L."/>
            <person name="Chironna M."/>
            <person name="De Robertis A."/>
            <person name="Bianco A."/>
            <person name="Del Sambro L."/>
            <person name="Capozzi L."/>
            <person name="Parisi A."/>
        </authorList>
    </citation>
    <scope>NUCLEOTIDE SEQUENCE [LARGE SCALE GENOMIC DNA]</scope>
    <source>
        <strain evidence="9 10">Pt2</strain>
    </source>
</reference>
<keyword evidence="4 7" id="KW-0812">Transmembrane</keyword>
<comment type="caution">
    <text evidence="9">The sequence shown here is derived from an EMBL/GenBank/DDBJ whole genome shotgun (WGS) entry which is preliminary data.</text>
</comment>
<keyword evidence="2 7" id="KW-0813">Transport</keyword>
<dbReference type="PROSITE" id="PS50928">
    <property type="entry name" value="ABC_TM1"/>
    <property type="match status" value="1"/>
</dbReference>
<dbReference type="InterPro" id="IPR035906">
    <property type="entry name" value="MetI-like_sf"/>
</dbReference>
<accession>A0ABU7ZS71</accession>
<keyword evidence="5 7" id="KW-1133">Transmembrane helix</keyword>
<gene>
    <name evidence="9" type="ORF">V6L76_16540</name>
</gene>
<evidence type="ECO:0000313" key="9">
    <source>
        <dbReference type="EMBL" id="MEH0097871.1"/>
    </source>
</evidence>